<dbReference type="PANTHER" id="PTHR34983">
    <property type="entry name" value="ARABINOGALACTAN ENDO-BETA-1,4-GALACTANASE A"/>
    <property type="match status" value="1"/>
</dbReference>
<evidence type="ECO:0000313" key="5">
    <source>
        <dbReference type="EMBL" id="HAS6677196.1"/>
    </source>
</evidence>
<evidence type="ECO:0000256" key="3">
    <source>
        <dbReference type="ARBA" id="ARBA00023295"/>
    </source>
</evidence>
<evidence type="ECO:0000256" key="2">
    <source>
        <dbReference type="ARBA" id="ARBA00022801"/>
    </source>
</evidence>
<evidence type="ECO:0000313" key="6">
    <source>
        <dbReference type="EMBL" id="NMU86156.1"/>
    </source>
</evidence>
<dbReference type="Proteomes" id="UP000856022">
    <property type="component" value="Unassembled WGS sequence"/>
</dbReference>
<keyword evidence="2 4" id="KW-0378">Hydrolase</keyword>
<sequence>MNTKFKVALISAAVALAGCQSVNTSNNNSSDINADVDNTVITAPVITAPTLRADFIRGMDISMLPEIEKLGGKYYQVGNEKDLIKILKDSGVNSIRARLWVDPMSATGDVFGGGNNTLERSIELGKRAQENGMSFLLDIHYSDFWADPKKQQKPKEWEQLTFENLTQKVYDYTAEVMKAHQAAGVVPDMVQVGNELNGGMLWPEGKSWGQDGKEFDRLSLLLKTGIQAVHDNDSGKDIQIMLHLAEAGDNGLFRWWFDEITQRGVDFDVIGMSYYPWWHGPIDKVKANMNDVISRYNKPVVLVETSFPFTTENGDSLGNSYSEAGPIEGYSVSIEGQAQYLADIMTLLNELPNELGLGIYYWEPAWLPIDGATWSTGAGMDYSGDKWDMGNSWENQALFDFEGNALPSLKVFKGQ</sequence>
<proteinExistence type="inferred from homology"/>
<dbReference type="EC" id="3.2.1.89" evidence="4"/>
<dbReference type="SUPFAM" id="SSF51445">
    <property type="entry name" value="(Trans)glycosidases"/>
    <property type="match status" value="1"/>
</dbReference>
<dbReference type="InterPro" id="IPR017853">
    <property type="entry name" value="GH"/>
</dbReference>
<reference evidence="7 8" key="2">
    <citation type="submission" date="2018-12" db="EMBL/GenBank/DDBJ databases">
        <title>Genomic insights into the evolutionary origins and pathogenicity of five Vibrio parahaemolyticus strains isolated from the shrimp with acute hepatopancreatic necrosis disease (AHPND).</title>
        <authorList>
            <person name="Yang Q."/>
            <person name="Dong X."/>
            <person name="Xie G."/>
            <person name="Fu S."/>
            <person name="Zou P."/>
            <person name="Sun J."/>
            <person name="Wang Y."/>
            <person name="Huang J."/>
        </authorList>
    </citation>
    <scope>NUCLEOTIDE SEQUENCE [LARGE SCALE GENOMIC DNA]</scope>
    <source>
        <strain evidence="7 8">20160303005-1</strain>
    </source>
</reference>
<feature type="chain" id="PRO_5042654493" description="Arabinogalactan endo-beta-1,4-galactanase" evidence="4">
    <location>
        <begin position="25"/>
        <end position="415"/>
    </location>
</feature>
<evidence type="ECO:0000256" key="1">
    <source>
        <dbReference type="ARBA" id="ARBA00010687"/>
    </source>
</evidence>
<dbReference type="Gene3D" id="3.20.20.80">
    <property type="entry name" value="Glycosidases"/>
    <property type="match status" value="1"/>
</dbReference>
<keyword evidence="4" id="KW-0732">Signal</keyword>
<dbReference type="GO" id="GO:0031218">
    <property type="term" value="F:arabinogalactan endo-1,4-beta-galactosidase activity"/>
    <property type="evidence" value="ECO:0007669"/>
    <property type="project" value="UniProtKB-EC"/>
</dbReference>
<evidence type="ECO:0000313" key="7">
    <source>
        <dbReference type="EMBL" id="QHH12818.1"/>
    </source>
</evidence>
<feature type="signal peptide" evidence="4">
    <location>
        <begin position="1"/>
        <end position="24"/>
    </location>
</feature>
<evidence type="ECO:0000313" key="8">
    <source>
        <dbReference type="Proteomes" id="UP000464718"/>
    </source>
</evidence>
<evidence type="ECO:0000313" key="9">
    <source>
        <dbReference type="Proteomes" id="UP000518904"/>
    </source>
</evidence>
<accession>A0A2R9VUA3</accession>
<dbReference type="PANTHER" id="PTHR34983:SF2">
    <property type="entry name" value="ENDO-BETA-1,4-GALACTANASE"/>
    <property type="match status" value="1"/>
</dbReference>
<reference evidence="5" key="3">
    <citation type="submission" date="2019-12" db="EMBL/GenBank/DDBJ databases">
        <authorList>
            <consortium name="NCBI Pathogen Detection Project"/>
        </authorList>
    </citation>
    <scope>NUCLEOTIDE SEQUENCE</scope>
    <source>
        <strain evidence="5">1930</strain>
    </source>
</reference>
<dbReference type="Proteomes" id="UP000464718">
    <property type="component" value="Chromosome ii"/>
</dbReference>
<dbReference type="AlphaFoldDB" id="A0A2R9VUA3"/>
<comment type="similarity">
    <text evidence="1 4">Belongs to the glycosyl hydrolase 53 family.</text>
</comment>
<dbReference type="Proteomes" id="UP000518904">
    <property type="component" value="Unassembled WGS sequence"/>
</dbReference>
<name>A0A2R9VUA3_VIBPH</name>
<dbReference type="EMBL" id="JABCLB010002390">
    <property type="protein sequence ID" value="NMU86156.1"/>
    <property type="molecule type" value="Genomic_DNA"/>
</dbReference>
<dbReference type="RefSeq" id="WP_025789579.1">
    <property type="nucleotide sequence ID" value="NZ_CP010884.1"/>
</dbReference>
<dbReference type="PROSITE" id="PS51257">
    <property type="entry name" value="PROKAR_LIPOPROTEIN"/>
    <property type="match status" value="1"/>
</dbReference>
<dbReference type="InterPro" id="IPR011683">
    <property type="entry name" value="Glyco_hydro_53"/>
</dbReference>
<dbReference type="EMBL" id="DACQKT010000003">
    <property type="protein sequence ID" value="HAS6677196.1"/>
    <property type="molecule type" value="Genomic_DNA"/>
</dbReference>
<keyword evidence="3 4" id="KW-0326">Glycosidase</keyword>
<reference evidence="6 9" key="4">
    <citation type="submission" date="2020-04" db="EMBL/GenBank/DDBJ databases">
        <title>Whole-genome sequencing of Vibrio spp. from China reveals different genetic environments of blaCTX-M-14 among diverse lineages.</title>
        <authorList>
            <person name="Zheng Z."/>
            <person name="Ye L."/>
            <person name="Chen S."/>
        </authorList>
    </citation>
    <scope>NUCLEOTIDE SEQUENCE [LARGE SCALE GENOMIC DNA]</scope>
    <source>
        <strain evidence="6 9">Vb0551</strain>
    </source>
</reference>
<comment type="catalytic activity">
    <reaction evidence="4">
        <text>The enzyme specifically hydrolyzes (1-&gt;4)-beta-D-galactosidic linkages in type I arabinogalactans.</text>
        <dbReference type="EC" id="3.2.1.89"/>
    </reaction>
</comment>
<evidence type="ECO:0000256" key="4">
    <source>
        <dbReference type="RuleBase" id="RU361192"/>
    </source>
</evidence>
<dbReference type="Pfam" id="PF07745">
    <property type="entry name" value="Glyco_hydro_53"/>
    <property type="match status" value="1"/>
</dbReference>
<reference evidence="5" key="1">
    <citation type="journal article" date="2018" name="Genome Biol.">
        <title>SKESA: strategic k-mer extension for scrupulous assemblies.</title>
        <authorList>
            <person name="Souvorov A."/>
            <person name="Agarwala R."/>
            <person name="Lipman D.J."/>
        </authorList>
    </citation>
    <scope>NUCLEOTIDE SEQUENCE</scope>
    <source>
        <strain evidence="5">1930</strain>
    </source>
</reference>
<gene>
    <name evidence="7" type="ORF">EHC69_26645</name>
    <name evidence="6" type="ORF">HKB16_25225</name>
    <name evidence="5" type="ORF">I7278_10295</name>
</gene>
<protein>
    <recommendedName>
        <fullName evidence="4">Arabinogalactan endo-beta-1,4-galactanase</fullName>
        <ecNumber evidence="4">3.2.1.89</ecNumber>
    </recommendedName>
</protein>
<dbReference type="EMBL" id="CP034299">
    <property type="protein sequence ID" value="QHH12818.1"/>
    <property type="molecule type" value="Genomic_DNA"/>
</dbReference>
<dbReference type="GO" id="GO:0045490">
    <property type="term" value="P:pectin catabolic process"/>
    <property type="evidence" value="ECO:0007669"/>
    <property type="project" value="TreeGrafter"/>
</dbReference>
<dbReference type="GO" id="GO:0015926">
    <property type="term" value="F:glucosidase activity"/>
    <property type="evidence" value="ECO:0007669"/>
    <property type="project" value="InterPro"/>
</dbReference>
<organism evidence="6 9">
    <name type="scientific">Vibrio parahaemolyticus</name>
    <dbReference type="NCBI Taxonomy" id="670"/>
    <lineage>
        <taxon>Bacteria</taxon>
        <taxon>Pseudomonadati</taxon>
        <taxon>Pseudomonadota</taxon>
        <taxon>Gammaproteobacteria</taxon>
        <taxon>Vibrionales</taxon>
        <taxon>Vibrionaceae</taxon>
        <taxon>Vibrio</taxon>
    </lineage>
</organism>